<dbReference type="AlphaFoldDB" id="A0A7R9DA80"/>
<sequence length="187" mass="20871">MSLIEMLILFLLGLVSPRWFKEVLRAAGNYIIGHRHVGVRNPQAHNDRFAACTSLADTPTLQVEAPRTQQSLKATLLWPGYLQNHDPYDPAYKLFFPKVPAEAPGKKQFFSYGGSKQGFREREPRPLCAGVQTILQEPRTQLLTIPILLTIESCKAGRHLESYTGEWVTGDPVGQQASRHSGCTSVK</sequence>
<proteinExistence type="predicted"/>
<reference evidence="2" key="1">
    <citation type="submission" date="2020-11" db="EMBL/GenBank/DDBJ databases">
        <authorList>
            <person name="Tran Van P."/>
        </authorList>
    </citation>
    <scope>NUCLEOTIDE SEQUENCE</scope>
</reference>
<organism evidence="2">
    <name type="scientific">Timema poppense</name>
    <name type="common">Walking stick</name>
    <dbReference type="NCBI Taxonomy" id="170557"/>
    <lineage>
        <taxon>Eukaryota</taxon>
        <taxon>Metazoa</taxon>
        <taxon>Ecdysozoa</taxon>
        <taxon>Arthropoda</taxon>
        <taxon>Hexapoda</taxon>
        <taxon>Insecta</taxon>
        <taxon>Pterygota</taxon>
        <taxon>Neoptera</taxon>
        <taxon>Polyneoptera</taxon>
        <taxon>Phasmatodea</taxon>
        <taxon>Timematodea</taxon>
        <taxon>Timematoidea</taxon>
        <taxon>Timematidae</taxon>
        <taxon>Timema</taxon>
    </lineage>
</organism>
<feature type="signal peptide" evidence="1">
    <location>
        <begin position="1"/>
        <end position="17"/>
    </location>
</feature>
<evidence type="ECO:0000313" key="2">
    <source>
        <dbReference type="EMBL" id="CAD7410858.1"/>
    </source>
</evidence>
<keyword evidence="1" id="KW-0732">Signal</keyword>
<evidence type="ECO:0000256" key="1">
    <source>
        <dbReference type="SAM" id="SignalP"/>
    </source>
</evidence>
<feature type="chain" id="PRO_5030723664" evidence="1">
    <location>
        <begin position="18"/>
        <end position="187"/>
    </location>
</feature>
<protein>
    <submittedName>
        <fullName evidence="2">Uncharacterized protein</fullName>
    </submittedName>
</protein>
<accession>A0A7R9DA80</accession>
<name>A0A7R9DA80_TIMPO</name>
<gene>
    <name evidence="2" type="ORF">TPSB3V08_LOCUS7577</name>
</gene>
<dbReference type="EMBL" id="OD005019">
    <property type="protein sequence ID" value="CAD7410858.1"/>
    <property type="molecule type" value="Genomic_DNA"/>
</dbReference>